<evidence type="ECO:0000256" key="1">
    <source>
        <dbReference type="SAM" id="MobiDB-lite"/>
    </source>
</evidence>
<proteinExistence type="predicted"/>
<feature type="region of interest" description="Disordered" evidence="1">
    <location>
        <begin position="227"/>
        <end position="253"/>
    </location>
</feature>
<accession>A0A6A6SNJ2</accession>
<name>A0A6A6SNJ2_9PLEO</name>
<organism evidence="2 3">
    <name type="scientific">Lophiostoma macrostomum CBS 122681</name>
    <dbReference type="NCBI Taxonomy" id="1314788"/>
    <lineage>
        <taxon>Eukaryota</taxon>
        <taxon>Fungi</taxon>
        <taxon>Dikarya</taxon>
        <taxon>Ascomycota</taxon>
        <taxon>Pezizomycotina</taxon>
        <taxon>Dothideomycetes</taxon>
        <taxon>Pleosporomycetidae</taxon>
        <taxon>Pleosporales</taxon>
        <taxon>Lophiostomataceae</taxon>
        <taxon>Lophiostoma</taxon>
    </lineage>
</organism>
<evidence type="ECO:0000313" key="2">
    <source>
        <dbReference type="EMBL" id="KAF2647918.1"/>
    </source>
</evidence>
<gene>
    <name evidence="2" type="ORF">K491DRAFT_738792</name>
</gene>
<sequence>MTHRSAAAKSQRLPSSEQAQCISIRRSTNSMVDTKDIRNNLIKALSDATEGLCREIREAMPNRLREVGLVNKPVIDSEMREGECEYVTAVFIEEFFQNDPKRAYGVQYLENEEEVPAPKTEISGSYRLYTLLLQELDFLDRERDICGKYKFSCFLSIALKSTLGILSLFYPGLRPTVQYDSDKYGFIASIPGTGFQTKSRSTRPKALRELRKEVDKDLAKYCESVEENYRKHKKRSRKKVPRDGESHQGRDRN</sequence>
<evidence type="ECO:0000313" key="3">
    <source>
        <dbReference type="Proteomes" id="UP000799324"/>
    </source>
</evidence>
<dbReference type="Proteomes" id="UP000799324">
    <property type="component" value="Unassembled WGS sequence"/>
</dbReference>
<reference evidence="2" key="1">
    <citation type="journal article" date="2020" name="Stud. Mycol.">
        <title>101 Dothideomycetes genomes: a test case for predicting lifestyles and emergence of pathogens.</title>
        <authorList>
            <person name="Haridas S."/>
            <person name="Albert R."/>
            <person name="Binder M."/>
            <person name="Bloem J."/>
            <person name="Labutti K."/>
            <person name="Salamov A."/>
            <person name="Andreopoulos B."/>
            <person name="Baker S."/>
            <person name="Barry K."/>
            <person name="Bills G."/>
            <person name="Bluhm B."/>
            <person name="Cannon C."/>
            <person name="Castanera R."/>
            <person name="Culley D."/>
            <person name="Daum C."/>
            <person name="Ezra D."/>
            <person name="Gonzalez J."/>
            <person name="Henrissat B."/>
            <person name="Kuo A."/>
            <person name="Liang C."/>
            <person name="Lipzen A."/>
            <person name="Lutzoni F."/>
            <person name="Magnuson J."/>
            <person name="Mondo S."/>
            <person name="Nolan M."/>
            <person name="Ohm R."/>
            <person name="Pangilinan J."/>
            <person name="Park H.-J."/>
            <person name="Ramirez L."/>
            <person name="Alfaro M."/>
            <person name="Sun H."/>
            <person name="Tritt A."/>
            <person name="Yoshinaga Y."/>
            <person name="Zwiers L.-H."/>
            <person name="Turgeon B."/>
            <person name="Goodwin S."/>
            <person name="Spatafora J."/>
            <person name="Crous P."/>
            <person name="Grigoriev I."/>
        </authorList>
    </citation>
    <scope>NUCLEOTIDE SEQUENCE</scope>
    <source>
        <strain evidence="2">CBS 122681</strain>
    </source>
</reference>
<protein>
    <submittedName>
        <fullName evidence="2">Uncharacterized protein</fullName>
    </submittedName>
</protein>
<feature type="compositionally biased region" description="Basic residues" evidence="1">
    <location>
        <begin position="230"/>
        <end position="240"/>
    </location>
</feature>
<dbReference type="AlphaFoldDB" id="A0A6A6SNJ2"/>
<feature type="compositionally biased region" description="Basic and acidic residues" evidence="1">
    <location>
        <begin position="241"/>
        <end position="253"/>
    </location>
</feature>
<dbReference type="EMBL" id="MU004571">
    <property type="protein sequence ID" value="KAF2647918.1"/>
    <property type="molecule type" value="Genomic_DNA"/>
</dbReference>
<keyword evidence="3" id="KW-1185">Reference proteome</keyword>